<evidence type="ECO:0000313" key="2">
    <source>
        <dbReference type="Proteomes" id="UP000814033"/>
    </source>
</evidence>
<protein>
    <submittedName>
        <fullName evidence="1">Uncharacterized protein</fullName>
    </submittedName>
</protein>
<organism evidence="1 2">
    <name type="scientific">Auriscalpium vulgare</name>
    <dbReference type="NCBI Taxonomy" id="40419"/>
    <lineage>
        <taxon>Eukaryota</taxon>
        <taxon>Fungi</taxon>
        <taxon>Dikarya</taxon>
        <taxon>Basidiomycota</taxon>
        <taxon>Agaricomycotina</taxon>
        <taxon>Agaricomycetes</taxon>
        <taxon>Russulales</taxon>
        <taxon>Auriscalpiaceae</taxon>
        <taxon>Auriscalpium</taxon>
    </lineage>
</organism>
<reference evidence="1" key="2">
    <citation type="journal article" date="2022" name="New Phytol.">
        <title>Evolutionary transition to the ectomycorrhizal habit in the genomes of a hyperdiverse lineage of mushroom-forming fungi.</title>
        <authorList>
            <person name="Looney B."/>
            <person name="Miyauchi S."/>
            <person name="Morin E."/>
            <person name="Drula E."/>
            <person name="Courty P.E."/>
            <person name="Kohler A."/>
            <person name="Kuo A."/>
            <person name="LaButti K."/>
            <person name="Pangilinan J."/>
            <person name="Lipzen A."/>
            <person name="Riley R."/>
            <person name="Andreopoulos W."/>
            <person name="He G."/>
            <person name="Johnson J."/>
            <person name="Nolan M."/>
            <person name="Tritt A."/>
            <person name="Barry K.W."/>
            <person name="Grigoriev I.V."/>
            <person name="Nagy L.G."/>
            <person name="Hibbett D."/>
            <person name="Henrissat B."/>
            <person name="Matheny P.B."/>
            <person name="Labbe J."/>
            <person name="Martin F.M."/>
        </authorList>
    </citation>
    <scope>NUCLEOTIDE SEQUENCE</scope>
    <source>
        <strain evidence="1">FP105234-sp</strain>
    </source>
</reference>
<keyword evidence="2" id="KW-1185">Reference proteome</keyword>
<accession>A0ACB8S5M3</accession>
<proteinExistence type="predicted"/>
<evidence type="ECO:0000313" key="1">
    <source>
        <dbReference type="EMBL" id="KAI0051408.1"/>
    </source>
</evidence>
<sequence length="158" mass="17262">MNGFRSALGYLKRKMERSSINYAYCPAAVDGPASSNGRNKWRQRRLKRTNGSLLTTPALPQPPRPIADSGTYRRIRTAPRAAAPKPLSAPLVASIVFAASHRYLQIDASRFTGGTTVFRHGRYVASGGPSYARTDICSGAYQSEERVGVDRSDGRSNK</sequence>
<gene>
    <name evidence="1" type="ORF">FA95DRAFT_271704</name>
</gene>
<name>A0ACB8S5M3_9AGAM</name>
<dbReference type="EMBL" id="MU275852">
    <property type="protein sequence ID" value="KAI0051408.1"/>
    <property type="molecule type" value="Genomic_DNA"/>
</dbReference>
<comment type="caution">
    <text evidence="1">The sequence shown here is derived from an EMBL/GenBank/DDBJ whole genome shotgun (WGS) entry which is preliminary data.</text>
</comment>
<dbReference type="Proteomes" id="UP000814033">
    <property type="component" value="Unassembled WGS sequence"/>
</dbReference>
<reference evidence="1" key="1">
    <citation type="submission" date="2021-02" db="EMBL/GenBank/DDBJ databases">
        <authorList>
            <consortium name="DOE Joint Genome Institute"/>
            <person name="Ahrendt S."/>
            <person name="Looney B.P."/>
            <person name="Miyauchi S."/>
            <person name="Morin E."/>
            <person name="Drula E."/>
            <person name="Courty P.E."/>
            <person name="Chicoki N."/>
            <person name="Fauchery L."/>
            <person name="Kohler A."/>
            <person name="Kuo A."/>
            <person name="Labutti K."/>
            <person name="Pangilinan J."/>
            <person name="Lipzen A."/>
            <person name="Riley R."/>
            <person name="Andreopoulos W."/>
            <person name="He G."/>
            <person name="Johnson J."/>
            <person name="Barry K.W."/>
            <person name="Grigoriev I.V."/>
            <person name="Nagy L."/>
            <person name="Hibbett D."/>
            <person name="Henrissat B."/>
            <person name="Matheny P.B."/>
            <person name="Labbe J."/>
            <person name="Martin F."/>
        </authorList>
    </citation>
    <scope>NUCLEOTIDE SEQUENCE</scope>
    <source>
        <strain evidence="1">FP105234-sp</strain>
    </source>
</reference>